<proteinExistence type="predicted"/>
<dbReference type="eggNOG" id="ENOG502T55N">
    <property type="taxonomic scope" value="Eukaryota"/>
</dbReference>
<accession>C8V6B7</accession>
<dbReference type="KEGG" id="ani:ANIA_03891"/>
<keyword evidence="2" id="KW-1185">Reference proteome</keyword>
<sequence>MLIVSEGVQTMVESDCLISPHGRDSAVLWRMQEDGLIGFQRPRTRRALKVTIPAVLKTLEGRLSDIGLADASYYGCLELYEDGDIDVTRFVVPSGIYKWEVENFISPRPNRRQSLLMIGGSRTGKTSLAQHIVHSHGKISEFENEWNMDMFWPGQVCAFSHMCNGFPYWKPIFGCQLYFNAHGRYLGKRRLDWVVPSVWVCNRDDDPRKWGDGHGHRIEQNAVVYEIPEGYALFKGGPYESMDHYTDSEWPEGVPGRPSFRWEGEALDRSGFCLDDVELVMYDGAEIPSI</sequence>
<dbReference type="EMBL" id="BN001302">
    <property type="protein sequence ID" value="CBF75158.1"/>
    <property type="molecule type" value="Genomic_DNA"/>
</dbReference>
<dbReference type="OrthoDB" id="4355886at2759"/>
<dbReference type="HOGENOM" id="CLU_959861_0_0_1"/>
<dbReference type="GeneID" id="2873314"/>
<accession>Q5B6D9</accession>
<name>Q5B6D9_EMENI</name>
<gene>
    <name evidence="1" type="ORF">ANIA_03891</name>
</gene>
<reference evidence="2" key="2">
    <citation type="journal article" date="2009" name="Fungal Genet. Biol.">
        <title>The 2008 update of the Aspergillus nidulans genome annotation: a community effort.</title>
        <authorList>
            <person name="Wortman J.R."/>
            <person name="Gilsenan J.M."/>
            <person name="Joardar V."/>
            <person name="Deegan J."/>
            <person name="Clutterbuck J."/>
            <person name="Andersen M.R."/>
            <person name="Archer D."/>
            <person name="Bencina M."/>
            <person name="Braus G."/>
            <person name="Coutinho P."/>
            <person name="von Dohren H."/>
            <person name="Doonan J."/>
            <person name="Driessen A.J."/>
            <person name="Durek P."/>
            <person name="Espeso E."/>
            <person name="Fekete E."/>
            <person name="Flipphi M."/>
            <person name="Estrada C.G."/>
            <person name="Geysens S."/>
            <person name="Goldman G."/>
            <person name="de Groot P.W."/>
            <person name="Hansen K."/>
            <person name="Harris S.D."/>
            <person name="Heinekamp T."/>
            <person name="Helmstaedt K."/>
            <person name="Henrissat B."/>
            <person name="Hofmann G."/>
            <person name="Homan T."/>
            <person name="Horio T."/>
            <person name="Horiuchi H."/>
            <person name="James S."/>
            <person name="Jones M."/>
            <person name="Karaffa L."/>
            <person name="Karanyi Z."/>
            <person name="Kato M."/>
            <person name="Keller N."/>
            <person name="Kelly D.E."/>
            <person name="Kiel J.A."/>
            <person name="Kim J.M."/>
            <person name="van der Klei I.J."/>
            <person name="Klis F.M."/>
            <person name="Kovalchuk A."/>
            <person name="Krasevec N."/>
            <person name="Kubicek C.P."/>
            <person name="Liu B."/>
            <person name="Maccabe A."/>
            <person name="Meyer V."/>
            <person name="Mirabito P."/>
            <person name="Miskei M."/>
            <person name="Mos M."/>
            <person name="Mullins J."/>
            <person name="Nelson D.R."/>
            <person name="Nielsen J."/>
            <person name="Oakley B.R."/>
            <person name="Osmani S.A."/>
            <person name="Pakula T."/>
            <person name="Paszewski A."/>
            <person name="Paulsen I."/>
            <person name="Pilsyk S."/>
            <person name="Pocsi I."/>
            <person name="Punt P.J."/>
            <person name="Ram A.F."/>
            <person name="Ren Q."/>
            <person name="Robellet X."/>
            <person name="Robson G."/>
            <person name="Seiboth B."/>
            <person name="van Solingen P."/>
            <person name="Specht T."/>
            <person name="Sun J."/>
            <person name="Taheri-Talesh N."/>
            <person name="Takeshita N."/>
            <person name="Ussery D."/>
            <person name="vanKuyk P.A."/>
            <person name="Visser H."/>
            <person name="van de Vondervoort P.J."/>
            <person name="de Vries R.P."/>
            <person name="Walton J."/>
            <person name="Xiang X."/>
            <person name="Xiong Y."/>
            <person name="Zeng A.P."/>
            <person name="Brandt B.W."/>
            <person name="Cornell M.J."/>
            <person name="van den Hondel C.A."/>
            <person name="Visser J."/>
            <person name="Oliver S.G."/>
            <person name="Turner G."/>
        </authorList>
    </citation>
    <scope>GENOME REANNOTATION</scope>
    <source>
        <strain evidence="2">FGSC A4 / ATCC 38163 / CBS 112.46 / NRRL 194 / M139</strain>
    </source>
</reference>
<reference evidence="2" key="1">
    <citation type="journal article" date="2005" name="Nature">
        <title>Sequencing of Aspergillus nidulans and comparative analysis with A. fumigatus and A. oryzae.</title>
        <authorList>
            <person name="Galagan J.E."/>
            <person name="Calvo S.E."/>
            <person name="Cuomo C."/>
            <person name="Ma L.J."/>
            <person name="Wortman J.R."/>
            <person name="Batzoglou S."/>
            <person name="Lee S.I."/>
            <person name="Basturkmen M."/>
            <person name="Spevak C.C."/>
            <person name="Clutterbuck J."/>
            <person name="Kapitonov V."/>
            <person name="Jurka J."/>
            <person name="Scazzocchio C."/>
            <person name="Farman M."/>
            <person name="Butler J."/>
            <person name="Purcell S."/>
            <person name="Harris S."/>
            <person name="Braus G.H."/>
            <person name="Draht O."/>
            <person name="Busch S."/>
            <person name="D'Enfert C."/>
            <person name="Bouchier C."/>
            <person name="Goldman G.H."/>
            <person name="Bell-Pedersen D."/>
            <person name="Griffiths-Jones S."/>
            <person name="Doonan J.H."/>
            <person name="Yu J."/>
            <person name="Vienken K."/>
            <person name="Pain A."/>
            <person name="Freitag M."/>
            <person name="Selker E.U."/>
            <person name="Archer D.B."/>
            <person name="Penalva M.A."/>
            <person name="Oakley B.R."/>
            <person name="Momany M."/>
            <person name="Tanaka T."/>
            <person name="Kumagai T."/>
            <person name="Asai K."/>
            <person name="Machida M."/>
            <person name="Nierman W.C."/>
            <person name="Denning D.W."/>
            <person name="Caddick M."/>
            <person name="Hynes M."/>
            <person name="Paoletti M."/>
            <person name="Fischer R."/>
            <person name="Miller B."/>
            <person name="Dyer P."/>
            <person name="Sachs M.S."/>
            <person name="Osmani S.A."/>
            <person name="Birren B.W."/>
        </authorList>
    </citation>
    <scope>NUCLEOTIDE SEQUENCE [LARGE SCALE GENOMIC DNA]</scope>
    <source>
        <strain evidence="2">FGSC A4 / ATCC 38163 / CBS 112.46 / NRRL 194 / M139</strain>
    </source>
</reference>
<dbReference type="Proteomes" id="UP000000560">
    <property type="component" value="Chromosome II"/>
</dbReference>
<evidence type="ECO:0000313" key="1">
    <source>
        <dbReference type="EMBL" id="CBF75158.1"/>
    </source>
</evidence>
<dbReference type="InParanoid" id="Q5B6D9"/>
<protein>
    <submittedName>
        <fullName evidence="1">Uncharacterized protein</fullName>
    </submittedName>
</protein>
<dbReference type="RefSeq" id="XP_661495.1">
    <property type="nucleotide sequence ID" value="XM_656403.1"/>
</dbReference>
<dbReference type="AlphaFoldDB" id="Q5B6D9"/>
<evidence type="ECO:0000313" key="2">
    <source>
        <dbReference type="Proteomes" id="UP000000560"/>
    </source>
</evidence>
<dbReference type="VEuPathDB" id="FungiDB:AN3891"/>
<organism evidence="1 2">
    <name type="scientific">Emericella nidulans (strain FGSC A4 / ATCC 38163 / CBS 112.46 / NRRL 194 / M139)</name>
    <name type="common">Aspergillus nidulans</name>
    <dbReference type="NCBI Taxonomy" id="227321"/>
    <lineage>
        <taxon>Eukaryota</taxon>
        <taxon>Fungi</taxon>
        <taxon>Dikarya</taxon>
        <taxon>Ascomycota</taxon>
        <taxon>Pezizomycotina</taxon>
        <taxon>Eurotiomycetes</taxon>
        <taxon>Eurotiomycetidae</taxon>
        <taxon>Eurotiales</taxon>
        <taxon>Aspergillaceae</taxon>
        <taxon>Aspergillus</taxon>
        <taxon>Aspergillus subgen. Nidulantes</taxon>
    </lineage>
</organism>